<keyword evidence="4" id="KW-0067">ATP-binding</keyword>
<dbReference type="AlphaFoldDB" id="A0A955LWA5"/>
<evidence type="ECO:0000313" key="6">
    <source>
        <dbReference type="EMBL" id="MCA9397683.1"/>
    </source>
</evidence>
<dbReference type="GO" id="GO:0004386">
    <property type="term" value="F:helicase activity"/>
    <property type="evidence" value="ECO:0007669"/>
    <property type="project" value="UniProtKB-KW"/>
</dbReference>
<dbReference type="InterPro" id="IPR027417">
    <property type="entry name" value="P-loop_NTPase"/>
</dbReference>
<evidence type="ECO:0000256" key="2">
    <source>
        <dbReference type="ARBA" id="ARBA00022801"/>
    </source>
</evidence>
<sequence length="137" mass="15874">MTNKLVLACAGAGKTERIIRESVEHIRSGRKVLVVTYTQNNQRELIHRFIQFNGEATIQFIVKGLYTFLLDDIVRPYQKCIFPKRIKTINFNKSGDPHKRNGRTIPGTAEKIDNRYNPKHYLTSCHAKPVFRTFPTK</sequence>
<evidence type="ECO:0000256" key="4">
    <source>
        <dbReference type="ARBA" id="ARBA00022840"/>
    </source>
</evidence>
<evidence type="ECO:0000256" key="3">
    <source>
        <dbReference type="ARBA" id="ARBA00022806"/>
    </source>
</evidence>
<dbReference type="GO" id="GO:0016787">
    <property type="term" value="F:hydrolase activity"/>
    <property type="evidence" value="ECO:0007669"/>
    <property type="project" value="UniProtKB-KW"/>
</dbReference>
<dbReference type="Proteomes" id="UP000699691">
    <property type="component" value="Unassembled WGS sequence"/>
</dbReference>
<protein>
    <submittedName>
        <fullName evidence="6">UvrD-helicase domain-containing protein</fullName>
    </submittedName>
</protein>
<organism evidence="6 7">
    <name type="scientific">candidate division WWE3 bacterium</name>
    <dbReference type="NCBI Taxonomy" id="2053526"/>
    <lineage>
        <taxon>Bacteria</taxon>
        <taxon>Katanobacteria</taxon>
    </lineage>
</organism>
<dbReference type="EMBL" id="JAGQKY010000101">
    <property type="protein sequence ID" value="MCA9397683.1"/>
    <property type="molecule type" value="Genomic_DNA"/>
</dbReference>
<reference evidence="6" key="2">
    <citation type="journal article" date="2021" name="Microbiome">
        <title>Successional dynamics and alternative stable states in a saline activated sludge microbial community over 9 years.</title>
        <authorList>
            <person name="Wang Y."/>
            <person name="Ye J."/>
            <person name="Ju F."/>
            <person name="Liu L."/>
            <person name="Boyd J.A."/>
            <person name="Deng Y."/>
            <person name="Parks D.H."/>
            <person name="Jiang X."/>
            <person name="Yin X."/>
            <person name="Woodcroft B.J."/>
            <person name="Tyson G.W."/>
            <person name="Hugenholtz P."/>
            <person name="Polz M.F."/>
            <person name="Zhang T."/>
        </authorList>
    </citation>
    <scope>NUCLEOTIDE SEQUENCE</scope>
    <source>
        <strain evidence="6">HKST-UBA02</strain>
    </source>
</reference>
<dbReference type="Pfam" id="PF00580">
    <property type="entry name" value="UvrD-helicase"/>
    <property type="match status" value="1"/>
</dbReference>
<feature type="domain" description="UvrD-like helicase ATP-binding" evidence="5">
    <location>
        <begin position="3"/>
        <end position="57"/>
    </location>
</feature>
<evidence type="ECO:0000259" key="5">
    <source>
        <dbReference type="Pfam" id="PF00580"/>
    </source>
</evidence>
<keyword evidence="2" id="KW-0378">Hydrolase</keyword>
<keyword evidence="1" id="KW-0547">Nucleotide-binding</keyword>
<reference evidence="6" key="1">
    <citation type="submission" date="2020-04" db="EMBL/GenBank/DDBJ databases">
        <authorList>
            <person name="Zhang T."/>
        </authorList>
    </citation>
    <scope>NUCLEOTIDE SEQUENCE</scope>
    <source>
        <strain evidence="6">HKST-UBA02</strain>
    </source>
</reference>
<proteinExistence type="predicted"/>
<evidence type="ECO:0000313" key="7">
    <source>
        <dbReference type="Proteomes" id="UP000699691"/>
    </source>
</evidence>
<accession>A0A955LWA5</accession>
<dbReference type="InterPro" id="IPR014016">
    <property type="entry name" value="UvrD-like_ATP-bd"/>
</dbReference>
<gene>
    <name evidence="6" type="ORF">KC573_02540</name>
</gene>
<dbReference type="Gene3D" id="3.40.50.300">
    <property type="entry name" value="P-loop containing nucleotide triphosphate hydrolases"/>
    <property type="match status" value="1"/>
</dbReference>
<name>A0A955LWA5_UNCKA</name>
<dbReference type="GO" id="GO:0005524">
    <property type="term" value="F:ATP binding"/>
    <property type="evidence" value="ECO:0007669"/>
    <property type="project" value="UniProtKB-KW"/>
</dbReference>
<evidence type="ECO:0000256" key="1">
    <source>
        <dbReference type="ARBA" id="ARBA00022741"/>
    </source>
</evidence>
<comment type="caution">
    <text evidence="6">The sequence shown here is derived from an EMBL/GenBank/DDBJ whole genome shotgun (WGS) entry which is preliminary data.</text>
</comment>
<keyword evidence="3" id="KW-0347">Helicase</keyword>
<dbReference type="SUPFAM" id="SSF52540">
    <property type="entry name" value="P-loop containing nucleoside triphosphate hydrolases"/>
    <property type="match status" value="1"/>
</dbReference>